<name>A0A2H5Y8Y9_9CHLR</name>
<dbReference type="AlphaFoldDB" id="A0A2H5Y8Y9"/>
<accession>A0A2H5Y8Y9</accession>
<dbReference type="Proteomes" id="UP000236642">
    <property type="component" value="Unassembled WGS sequence"/>
</dbReference>
<proteinExistence type="predicted"/>
<evidence type="ECO:0000313" key="3">
    <source>
        <dbReference type="Proteomes" id="UP000236642"/>
    </source>
</evidence>
<evidence type="ECO:0000256" key="1">
    <source>
        <dbReference type="SAM" id="Coils"/>
    </source>
</evidence>
<gene>
    <name evidence="2" type="primary">smc_6</name>
    <name evidence="2" type="ORF">HRbin22_02099</name>
</gene>
<comment type="caution">
    <text evidence="2">The sequence shown here is derived from an EMBL/GenBank/DDBJ whole genome shotgun (WGS) entry which is preliminary data.</text>
</comment>
<dbReference type="EMBL" id="BEHY01000072">
    <property type="protein sequence ID" value="GBD09838.1"/>
    <property type="molecule type" value="Genomic_DNA"/>
</dbReference>
<dbReference type="PANTHER" id="PTHR38753">
    <property type="entry name" value="SLR1441 PROTEIN"/>
    <property type="match status" value="1"/>
</dbReference>
<protein>
    <submittedName>
        <fullName evidence="2">Chromosome partition protein Smc</fullName>
    </submittedName>
</protein>
<sequence>MAFMVEDLRDLLELLRQHPDWRQQLWALLASEELLRLPAEFQAFQEEFRSFRDQTFESFRQETERRFQRVEEQIAALVEAQRRHYEEFAAHRQEFLTYRAEADRRFAELREELAAARAEADRRFAELAEAQARTEERISRLEEAIARLTEAQRRTEEQVQQLIEAQARTEERVSRLEEAIARLTEAQRRTEEQVQQLIEAQRRTEEQVQQLAEAQRRLEERVEQLTEALRQTQEQIEKLARSQDQMRATLDRFAQIIGPAVEERLIPALREWVKEQGGALVGPVVSMTLDGIGEVDGVARIRWPEGRETWVLVSVKARVWPRDIREFRRGILEDAEARQALRARGISDPVWPIVFGLTLDDRALEAAIHAKVGLLISQQGMIVPPTPWSLEEGQPLSPD</sequence>
<dbReference type="PANTHER" id="PTHR38753:SF1">
    <property type="entry name" value="SLR1441 PROTEIN"/>
    <property type="match status" value="1"/>
</dbReference>
<dbReference type="SUPFAM" id="SSF58104">
    <property type="entry name" value="Methyl-accepting chemotaxis protein (MCP) signaling domain"/>
    <property type="match status" value="1"/>
</dbReference>
<reference evidence="3" key="1">
    <citation type="submission" date="2017-09" db="EMBL/GenBank/DDBJ databases">
        <title>Metaegenomics of thermophilic ammonia-oxidizing enrichment culture.</title>
        <authorList>
            <person name="Kato S."/>
            <person name="Suzuki K."/>
        </authorList>
    </citation>
    <scope>NUCLEOTIDE SEQUENCE [LARGE SCALE GENOMIC DNA]</scope>
</reference>
<feature type="coiled-coil region" evidence="1">
    <location>
        <begin position="60"/>
        <end position="249"/>
    </location>
</feature>
<evidence type="ECO:0000313" key="2">
    <source>
        <dbReference type="EMBL" id="GBD09838.1"/>
    </source>
</evidence>
<keyword evidence="1" id="KW-0175">Coiled coil</keyword>
<organism evidence="2 3">
    <name type="scientific">Candidatus Thermoflexus japonica</name>
    <dbReference type="NCBI Taxonomy" id="2035417"/>
    <lineage>
        <taxon>Bacteria</taxon>
        <taxon>Bacillati</taxon>
        <taxon>Chloroflexota</taxon>
        <taxon>Thermoflexia</taxon>
        <taxon>Thermoflexales</taxon>
        <taxon>Thermoflexaceae</taxon>
        <taxon>Thermoflexus</taxon>
    </lineage>
</organism>